<organism evidence="2">
    <name type="scientific">Riptortus pedestris</name>
    <name type="common">Bean bug</name>
    <dbReference type="NCBI Taxonomy" id="329032"/>
    <lineage>
        <taxon>Eukaryota</taxon>
        <taxon>Metazoa</taxon>
        <taxon>Ecdysozoa</taxon>
        <taxon>Arthropoda</taxon>
        <taxon>Hexapoda</taxon>
        <taxon>Insecta</taxon>
        <taxon>Pterygota</taxon>
        <taxon>Neoptera</taxon>
        <taxon>Paraneoptera</taxon>
        <taxon>Hemiptera</taxon>
        <taxon>Heteroptera</taxon>
        <taxon>Panheteroptera</taxon>
        <taxon>Pentatomomorpha</taxon>
        <taxon>Coreoidea</taxon>
        <taxon>Alydidae</taxon>
        <taxon>Riptortus</taxon>
    </lineage>
</organism>
<feature type="chain" id="PRO_5004381357" evidence="1">
    <location>
        <begin position="20"/>
        <end position="88"/>
    </location>
</feature>
<keyword evidence="1" id="KW-0732">Signal</keyword>
<accession>R4WIL2</accession>
<dbReference type="EMBL" id="AK417275">
    <property type="protein sequence ID" value="BAN20490.1"/>
    <property type="molecule type" value="mRNA"/>
</dbReference>
<name>R4WIL2_RIPPE</name>
<protein>
    <submittedName>
        <fullName evidence="2">Cysteine rich secreted protein</fullName>
    </submittedName>
</protein>
<sequence length="88" mass="9835">MSNIFIILAIALIATEISGTEDDSSMTVLGDGRVFCSERFYCKATFHCCDGTHCCSQNTYCCWSTNRLPKCCDFPPPFPRSTAQLKHQ</sequence>
<proteinExistence type="evidence at transcript level"/>
<evidence type="ECO:0000256" key="1">
    <source>
        <dbReference type="SAM" id="SignalP"/>
    </source>
</evidence>
<reference evidence="2" key="1">
    <citation type="journal article" date="2013" name="PLoS ONE">
        <title>Gene expression in gut symbiotic organ of stinkbug affected by extracellular bacterial symbiont.</title>
        <authorList>
            <person name="Futahashi R."/>
            <person name="Tanaka K."/>
            <person name="Tanahashi M."/>
            <person name="Nikoh N."/>
            <person name="Kikuchi Y."/>
            <person name="Lee B.L."/>
            <person name="Fukatsu T."/>
        </authorList>
    </citation>
    <scope>NUCLEOTIDE SEQUENCE</scope>
    <source>
        <tissue evidence="2">Midgut</tissue>
    </source>
</reference>
<feature type="signal peptide" evidence="1">
    <location>
        <begin position="1"/>
        <end position="19"/>
    </location>
</feature>
<dbReference type="AlphaFoldDB" id="R4WIL2"/>
<evidence type="ECO:0000313" key="2">
    <source>
        <dbReference type="EMBL" id="BAN20490.1"/>
    </source>
</evidence>